<gene>
    <name evidence="1" type="ORF">AN1_LOCUS10896</name>
</gene>
<proteinExistence type="predicted"/>
<name>A0A654FC92_ARATH</name>
<evidence type="ECO:0000313" key="1">
    <source>
        <dbReference type="EMBL" id="VYS55441.1"/>
    </source>
</evidence>
<accession>A0A654FC92</accession>
<dbReference type="Proteomes" id="UP000426265">
    <property type="component" value="Unassembled WGS sequence"/>
</dbReference>
<protein>
    <submittedName>
        <fullName evidence="1">Uncharacterized protein</fullName>
    </submittedName>
</protein>
<dbReference type="EMBL" id="CACRSJ010000105">
    <property type="protein sequence ID" value="VYS55441.1"/>
    <property type="molecule type" value="Genomic_DNA"/>
</dbReference>
<dbReference type="AlphaFoldDB" id="A0A654FC92"/>
<sequence>MATLTRMKNGTNLDTKERYLGTVRESDSLNIMMQFVPGGSMNCSWWINFIFVGEVWIFS</sequence>
<reference evidence="1 2" key="1">
    <citation type="submission" date="2019-11" db="EMBL/GenBank/DDBJ databases">
        <authorList>
            <person name="Jiao W.-B."/>
            <person name="Schneeberger K."/>
        </authorList>
    </citation>
    <scope>NUCLEOTIDE SEQUENCE [LARGE SCALE GENOMIC DNA]</scope>
    <source>
        <strain evidence="2">cv. An-1</strain>
    </source>
</reference>
<evidence type="ECO:0000313" key="2">
    <source>
        <dbReference type="Proteomes" id="UP000426265"/>
    </source>
</evidence>
<organism evidence="1 2">
    <name type="scientific">Arabidopsis thaliana</name>
    <name type="common">Mouse-ear cress</name>
    <dbReference type="NCBI Taxonomy" id="3702"/>
    <lineage>
        <taxon>Eukaryota</taxon>
        <taxon>Viridiplantae</taxon>
        <taxon>Streptophyta</taxon>
        <taxon>Embryophyta</taxon>
        <taxon>Tracheophyta</taxon>
        <taxon>Spermatophyta</taxon>
        <taxon>Magnoliopsida</taxon>
        <taxon>eudicotyledons</taxon>
        <taxon>Gunneridae</taxon>
        <taxon>Pentapetalae</taxon>
        <taxon>rosids</taxon>
        <taxon>malvids</taxon>
        <taxon>Brassicales</taxon>
        <taxon>Brassicaceae</taxon>
        <taxon>Camelineae</taxon>
        <taxon>Arabidopsis</taxon>
    </lineage>
</organism>